<feature type="non-terminal residue" evidence="2">
    <location>
        <position position="1"/>
    </location>
</feature>
<keyword evidence="3" id="KW-1185">Reference proteome</keyword>
<evidence type="ECO:0000256" key="1">
    <source>
        <dbReference type="SAM" id="MobiDB-lite"/>
    </source>
</evidence>
<proteinExistence type="predicted"/>
<feature type="compositionally biased region" description="Basic and acidic residues" evidence="1">
    <location>
        <begin position="10"/>
        <end position="25"/>
    </location>
</feature>
<name>A0A7J8TJR1_GOSDV</name>
<comment type="caution">
    <text evidence="2">The sequence shown here is derived from an EMBL/GenBank/DDBJ whole genome shotgun (WGS) entry which is preliminary data.</text>
</comment>
<dbReference type="EMBL" id="JABFAC010250427">
    <property type="protein sequence ID" value="MBA0638364.1"/>
    <property type="molecule type" value="Genomic_DNA"/>
</dbReference>
<evidence type="ECO:0000313" key="2">
    <source>
        <dbReference type="EMBL" id="MBA0638364.1"/>
    </source>
</evidence>
<sequence length="103" mass="11641">VNRGPFKDALVGKKGGENKDSSTLKDDDDFELLDRDIITGEEDDMPSIQFSDHSDYFLVKFQSIEDYIEALTEGLRVAIDRQENSENVSVPILSHPNMDYQAT</sequence>
<dbReference type="AlphaFoldDB" id="A0A7J8TJR1"/>
<feature type="region of interest" description="Disordered" evidence="1">
    <location>
        <begin position="1"/>
        <end position="26"/>
    </location>
</feature>
<accession>A0A7J8TJR1</accession>
<gene>
    <name evidence="2" type="ORF">Godav_000160</name>
</gene>
<protein>
    <submittedName>
        <fullName evidence="2">Uncharacterized protein</fullName>
    </submittedName>
</protein>
<evidence type="ECO:0000313" key="3">
    <source>
        <dbReference type="Proteomes" id="UP000593561"/>
    </source>
</evidence>
<dbReference type="Proteomes" id="UP000593561">
    <property type="component" value="Unassembled WGS sequence"/>
</dbReference>
<organism evidence="2 3">
    <name type="scientific">Gossypium davidsonii</name>
    <name type="common">Davidson's cotton</name>
    <name type="synonym">Gossypium klotzschianum subsp. davidsonii</name>
    <dbReference type="NCBI Taxonomy" id="34287"/>
    <lineage>
        <taxon>Eukaryota</taxon>
        <taxon>Viridiplantae</taxon>
        <taxon>Streptophyta</taxon>
        <taxon>Embryophyta</taxon>
        <taxon>Tracheophyta</taxon>
        <taxon>Spermatophyta</taxon>
        <taxon>Magnoliopsida</taxon>
        <taxon>eudicotyledons</taxon>
        <taxon>Gunneridae</taxon>
        <taxon>Pentapetalae</taxon>
        <taxon>rosids</taxon>
        <taxon>malvids</taxon>
        <taxon>Malvales</taxon>
        <taxon>Malvaceae</taxon>
        <taxon>Malvoideae</taxon>
        <taxon>Gossypium</taxon>
    </lineage>
</organism>
<reference evidence="2 3" key="1">
    <citation type="journal article" date="2019" name="Genome Biol. Evol.">
        <title>Insights into the evolution of the New World diploid cottons (Gossypium, subgenus Houzingenia) based on genome sequencing.</title>
        <authorList>
            <person name="Grover C.E."/>
            <person name="Arick M.A. 2nd"/>
            <person name="Thrash A."/>
            <person name="Conover J.L."/>
            <person name="Sanders W.S."/>
            <person name="Peterson D.G."/>
            <person name="Frelichowski J.E."/>
            <person name="Scheffler J.A."/>
            <person name="Scheffler B.E."/>
            <person name="Wendel J.F."/>
        </authorList>
    </citation>
    <scope>NUCLEOTIDE SEQUENCE [LARGE SCALE GENOMIC DNA]</scope>
    <source>
        <strain evidence="2">27</strain>
        <tissue evidence="2">Leaf</tissue>
    </source>
</reference>